<sequence>MICKNCNKEIADGSRFCEFCGAPQDVAQPTSQTADQPVNQTGVASAQPQQNANNFNQTQGQFNQAQGQFNQTQFGGGGQFQQRQPMDPKVKRVIIAIVALIAAIGGFFYGYKKIHKEKIDITKYIKIQCEGYDGNGRATYDLDSDKFGKAILKGMGKSEKDMDKLLSKDEDKYEDLEKCIKDMDIDFDKDEDLSNGDEIKLKIKYNNDLISKYGIKFTGSEIKYKVKDLDEIKEIDPFENVTVTFSGTSPNCSATVKNDSKEDVLQYVYFKLDKSYGLQEGDEVTVSIDENEDYYIKQYGVKFTSTSKKFKVENVDKYVTSSDEIDAAFLGEMQKQVEDVINSYFAKNSEYIGINGALNYEGYYLLTAKNNDTWDYHNKIYIIYSATVHNKANDGKKRKDDDYDKDAFKDTKVYFPVLLTNMMKYADGSLYVDYSYVNEYSLDGSTDLNFGWSSVKGYTDLSLLKNSLVDGELATYEYTGTGTFAGQ</sequence>
<dbReference type="RefSeq" id="WP_078765516.1">
    <property type="nucleotide sequence ID" value="NZ_FUXZ01000004.1"/>
</dbReference>
<dbReference type="STRING" id="39495.SAMN02745111_00623"/>
<feature type="domain" description="Zinc-ribbon" evidence="3">
    <location>
        <begin position="3"/>
        <end position="23"/>
    </location>
</feature>
<accession>A0A1T4VD38</accession>
<gene>
    <name evidence="4" type="ORF">SAMN02745111_00623</name>
</gene>
<keyword evidence="2" id="KW-0812">Transmembrane</keyword>
<evidence type="ECO:0000313" key="4">
    <source>
        <dbReference type="EMBL" id="SKA62481.1"/>
    </source>
</evidence>
<proteinExistence type="predicted"/>
<protein>
    <submittedName>
        <fullName evidence="4">Zinc-ribbon domain-containing protein</fullName>
    </submittedName>
</protein>
<dbReference type="Proteomes" id="UP000190814">
    <property type="component" value="Unassembled WGS sequence"/>
</dbReference>
<dbReference type="AlphaFoldDB" id="A0A1T4VD38"/>
<reference evidence="4 5" key="1">
    <citation type="submission" date="2017-02" db="EMBL/GenBank/DDBJ databases">
        <authorList>
            <person name="Peterson S.W."/>
        </authorList>
    </citation>
    <scope>NUCLEOTIDE SEQUENCE [LARGE SCALE GENOMIC DNA]</scope>
    <source>
        <strain evidence="4 5">ATCC 35992</strain>
    </source>
</reference>
<evidence type="ECO:0000256" key="1">
    <source>
        <dbReference type="SAM" id="MobiDB-lite"/>
    </source>
</evidence>
<dbReference type="OrthoDB" id="2236865at2"/>
<evidence type="ECO:0000256" key="2">
    <source>
        <dbReference type="SAM" id="Phobius"/>
    </source>
</evidence>
<keyword evidence="2" id="KW-0472">Membrane</keyword>
<feature type="transmembrane region" description="Helical" evidence="2">
    <location>
        <begin position="93"/>
        <end position="111"/>
    </location>
</feature>
<evidence type="ECO:0000259" key="3">
    <source>
        <dbReference type="Pfam" id="PF13240"/>
    </source>
</evidence>
<organism evidence="4 5">
    <name type="scientific">Eubacterium uniforme</name>
    <dbReference type="NCBI Taxonomy" id="39495"/>
    <lineage>
        <taxon>Bacteria</taxon>
        <taxon>Bacillati</taxon>
        <taxon>Bacillota</taxon>
        <taxon>Clostridia</taxon>
        <taxon>Eubacteriales</taxon>
        <taxon>Eubacteriaceae</taxon>
        <taxon>Eubacterium</taxon>
    </lineage>
</organism>
<dbReference type="InterPro" id="IPR026870">
    <property type="entry name" value="Zinc_ribbon_dom"/>
</dbReference>
<name>A0A1T4VD38_9FIRM</name>
<dbReference type="EMBL" id="FUXZ01000004">
    <property type="protein sequence ID" value="SKA62481.1"/>
    <property type="molecule type" value="Genomic_DNA"/>
</dbReference>
<keyword evidence="2" id="KW-1133">Transmembrane helix</keyword>
<dbReference type="Pfam" id="PF13240">
    <property type="entry name" value="Zn_Ribbon_1"/>
    <property type="match status" value="1"/>
</dbReference>
<keyword evidence="5" id="KW-1185">Reference proteome</keyword>
<evidence type="ECO:0000313" key="5">
    <source>
        <dbReference type="Proteomes" id="UP000190814"/>
    </source>
</evidence>
<feature type="region of interest" description="Disordered" evidence="1">
    <location>
        <begin position="28"/>
        <end position="48"/>
    </location>
</feature>